<dbReference type="EMBL" id="JRKL02005660">
    <property type="protein sequence ID" value="KAF3950128.1"/>
    <property type="molecule type" value="Genomic_DNA"/>
</dbReference>
<name>A0A8J4V666_9ROSI</name>
<reference evidence="1" key="1">
    <citation type="submission" date="2020-03" db="EMBL/GenBank/DDBJ databases">
        <title>Castanea mollissima Vanexum genome sequencing.</title>
        <authorList>
            <person name="Staton M."/>
        </authorList>
    </citation>
    <scope>NUCLEOTIDE SEQUENCE</scope>
    <source>
        <tissue evidence="1">Leaf</tissue>
    </source>
</reference>
<comment type="caution">
    <text evidence="1">The sequence shown here is derived from an EMBL/GenBank/DDBJ whole genome shotgun (WGS) entry which is preliminary data.</text>
</comment>
<dbReference type="AlphaFoldDB" id="A0A8J4V666"/>
<dbReference type="Proteomes" id="UP000737018">
    <property type="component" value="Unassembled WGS sequence"/>
</dbReference>
<accession>A0A8J4V666</accession>
<evidence type="ECO:0000313" key="2">
    <source>
        <dbReference type="Proteomes" id="UP000737018"/>
    </source>
</evidence>
<protein>
    <submittedName>
        <fullName evidence="1">Uncharacterized protein</fullName>
    </submittedName>
</protein>
<organism evidence="1 2">
    <name type="scientific">Castanea mollissima</name>
    <name type="common">Chinese chestnut</name>
    <dbReference type="NCBI Taxonomy" id="60419"/>
    <lineage>
        <taxon>Eukaryota</taxon>
        <taxon>Viridiplantae</taxon>
        <taxon>Streptophyta</taxon>
        <taxon>Embryophyta</taxon>
        <taxon>Tracheophyta</taxon>
        <taxon>Spermatophyta</taxon>
        <taxon>Magnoliopsida</taxon>
        <taxon>eudicotyledons</taxon>
        <taxon>Gunneridae</taxon>
        <taxon>Pentapetalae</taxon>
        <taxon>rosids</taxon>
        <taxon>fabids</taxon>
        <taxon>Fagales</taxon>
        <taxon>Fagaceae</taxon>
        <taxon>Castanea</taxon>
    </lineage>
</organism>
<keyword evidence="2" id="KW-1185">Reference proteome</keyword>
<gene>
    <name evidence="1" type="ORF">CMV_024076</name>
</gene>
<proteinExistence type="predicted"/>
<sequence length="265" mass="30117">MATLLAIIAKKKEHIWPTHGINDSKRKRGTLEREDTELQEEKQVQYKDKKNVAVMNQGFFYSIAHGGLCGNIFKKGGEMAETADSWRILQNLQAWRFRIVEASTKVIRGGPKCPHHFQKITGKTFELSSFTCLQITVGFSSAQPTRTSVVVSTLHCCLCYCIVVIVLSFRSWGNSRGWVLELRDGRQVVIPPSLYRLTESLTDFTGSEDDSGVAWDALSFDESYKGSLKQHVYQGAEKKNYDEYQESILEIKKSKKGDNFESWTE</sequence>
<evidence type="ECO:0000313" key="1">
    <source>
        <dbReference type="EMBL" id="KAF3950128.1"/>
    </source>
</evidence>